<reference evidence="2 3" key="1">
    <citation type="submission" date="2018-09" db="EMBL/GenBank/DDBJ databases">
        <title>Genomic investigation of the strawberry pathogen Phytophthora fragariae indicates pathogenicity is determined by transcriptional variation in three key races.</title>
        <authorList>
            <person name="Adams T.M."/>
            <person name="Armitage A.D."/>
            <person name="Sobczyk M.K."/>
            <person name="Bates H.J."/>
            <person name="Dunwell J.M."/>
            <person name="Nellist C.F."/>
            <person name="Harrison R.J."/>
        </authorList>
    </citation>
    <scope>NUCLEOTIDE SEQUENCE [LARGE SCALE GENOMIC DNA]</scope>
    <source>
        <strain evidence="2 3">NOV-77</strain>
    </source>
</reference>
<dbReference type="Proteomes" id="UP000486351">
    <property type="component" value="Unassembled WGS sequence"/>
</dbReference>
<evidence type="ECO:0000313" key="2">
    <source>
        <dbReference type="EMBL" id="KAE9269118.1"/>
    </source>
</evidence>
<dbReference type="EMBL" id="QXFY01006323">
    <property type="protein sequence ID" value="KAE9269118.1"/>
    <property type="molecule type" value="Genomic_DNA"/>
</dbReference>
<evidence type="ECO:0000313" key="3">
    <source>
        <dbReference type="Proteomes" id="UP000486351"/>
    </source>
</evidence>
<gene>
    <name evidence="2" type="ORF">PF008_g30945</name>
</gene>
<proteinExistence type="predicted"/>
<accession>A0A6G0Q463</accession>
<sequence length="47" mass="5150">MTSVYSMAHAVALPTFRLSQCYTGTHNRRSTCTHHANDSPSKSLPVS</sequence>
<feature type="compositionally biased region" description="Polar residues" evidence="1">
    <location>
        <begin position="38"/>
        <end position="47"/>
    </location>
</feature>
<protein>
    <submittedName>
        <fullName evidence="2">Uncharacterized protein</fullName>
    </submittedName>
</protein>
<name>A0A6G0Q463_9STRA</name>
<feature type="region of interest" description="Disordered" evidence="1">
    <location>
        <begin position="27"/>
        <end position="47"/>
    </location>
</feature>
<evidence type="ECO:0000256" key="1">
    <source>
        <dbReference type="SAM" id="MobiDB-lite"/>
    </source>
</evidence>
<organism evidence="2 3">
    <name type="scientific">Phytophthora fragariae</name>
    <dbReference type="NCBI Taxonomy" id="53985"/>
    <lineage>
        <taxon>Eukaryota</taxon>
        <taxon>Sar</taxon>
        <taxon>Stramenopiles</taxon>
        <taxon>Oomycota</taxon>
        <taxon>Peronosporomycetes</taxon>
        <taxon>Peronosporales</taxon>
        <taxon>Peronosporaceae</taxon>
        <taxon>Phytophthora</taxon>
    </lineage>
</organism>
<comment type="caution">
    <text evidence="2">The sequence shown here is derived from an EMBL/GenBank/DDBJ whole genome shotgun (WGS) entry which is preliminary data.</text>
</comment>
<dbReference type="AlphaFoldDB" id="A0A6G0Q463"/>